<dbReference type="SUPFAM" id="SSF74788">
    <property type="entry name" value="Cullin repeat-like"/>
    <property type="match status" value="1"/>
</dbReference>
<evidence type="ECO:0000256" key="4">
    <source>
        <dbReference type="SAM" id="MobiDB-lite"/>
    </source>
</evidence>
<evidence type="ECO:0000256" key="2">
    <source>
        <dbReference type="ARBA" id="ARBA00022448"/>
    </source>
</evidence>
<dbReference type="InterPro" id="IPR016159">
    <property type="entry name" value="Cullin_repeat-like_dom_sf"/>
</dbReference>
<feature type="domain" description="Exocyst complex subunit Exo70 C-terminal" evidence="5">
    <location>
        <begin position="347"/>
        <end position="718"/>
    </location>
</feature>
<dbReference type="GO" id="GO:0005546">
    <property type="term" value="F:phosphatidylinositol-4,5-bisphosphate binding"/>
    <property type="evidence" value="ECO:0007669"/>
    <property type="project" value="InterPro"/>
</dbReference>
<evidence type="ECO:0000256" key="1">
    <source>
        <dbReference type="ARBA" id="ARBA00006756"/>
    </source>
</evidence>
<evidence type="ECO:0000256" key="3">
    <source>
        <dbReference type="RuleBase" id="RU365026"/>
    </source>
</evidence>
<dbReference type="Gramene" id="Manes.04G087700.1.v8.1">
    <property type="protein sequence ID" value="Manes.04G087700.1.v8.1.CDS.1"/>
    <property type="gene ID" value="Manes.04G087700.v8.1"/>
</dbReference>
<comment type="function">
    <text evidence="3">Component of the exocyst complex.</text>
</comment>
<comment type="caution">
    <text evidence="6">The sequence shown here is derived from an EMBL/GenBank/DDBJ whole genome shotgun (WGS) entry which is preliminary data.</text>
</comment>
<dbReference type="Proteomes" id="UP000091857">
    <property type="component" value="Chromosome 4"/>
</dbReference>
<feature type="region of interest" description="Disordered" evidence="4">
    <location>
        <begin position="34"/>
        <end position="71"/>
    </location>
</feature>
<comment type="similarity">
    <text evidence="1 3">Belongs to the EXO70 family.</text>
</comment>
<proteinExistence type="inferred from homology"/>
<organism evidence="6 7">
    <name type="scientific">Manihot esculenta</name>
    <name type="common">Cassava</name>
    <name type="synonym">Jatropha manihot</name>
    <dbReference type="NCBI Taxonomy" id="3983"/>
    <lineage>
        <taxon>Eukaryota</taxon>
        <taxon>Viridiplantae</taxon>
        <taxon>Streptophyta</taxon>
        <taxon>Embryophyta</taxon>
        <taxon>Tracheophyta</taxon>
        <taxon>Spermatophyta</taxon>
        <taxon>Magnoliopsida</taxon>
        <taxon>eudicotyledons</taxon>
        <taxon>Gunneridae</taxon>
        <taxon>Pentapetalae</taxon>
        <taxon>rosids</taxon>
        <taxon>fabids</taxon>
        <taxon>Malpighiales</taxon>
        <taxon>Euphorbiaceae</taxon>
        <taxon>Crotonoideae</taxon>
        <taxon>Manihoteae</taxon>
        <taxon>Manihot</taxon>
    </lineage>
</organism>
<accession>A0A2C9W0Z6</accession>
<dbReference type="GO" id="GO:0000145">
    <property type="term" value="C:exocyst"/>
    <property type="evidence" value="ECO:0000318"/>
    <property type="project" value="GO_Central"/>
</dbReference>
<evidence type="ECO:0000313" key="6">
    <source>
        <dbReference type="EMBL" id="OAY52489.1"/>
    </source>
</evidence>
<dbReference type="FunFam" id="1.20.1280.170:FF:000003">
    <property type="entry name" value="Exocyst subunit Exo70 family protein"/>
    <property type="match status" value="1"/>
</dbReference>
<evidence type="ECO:0000313" key="7">
    <source>
        <dbReference type="Proteomes" id="UP000091857"/>
    </source>
</evidence>
<protein>
    <recommendedName>
        <fullName evidence="3">Exocyst subunit Exo70 family protein</fullName>
    </recommendedName>
</protein>
<dbReference type="GO" id="GO:0015031">
    <property type="term" value="P:protein transport"/>
    <property type="evidence" value="ECO:0007669"/>
    <property type="project" value="UniProtKB-KW"/>
</dbReference>
<keyword evidence="2 3" id="KW-0813">Transport</keyword>
<gene>
    <name evidence="6" type="ORF">MANES_04G087700v8</name>
</gene>
<keyword evidence="3" id="KW-0653">Protein transport</keyword>
<dbReference type="Gene3D" id="1.20.1280.170">
    <property type="entry name" value="Exocyst complex component Exo70"/>
    <property type="match status" value="1"/>
</dbReference>
<dbReference type="InterPro" id="IPR046364">
    <property type="entry name" value="Exo70_C"/>
</dbReference>
<evidence type="ECO:0000259" key="5">
    <source>
        <dbReference type="Pfam" id="PF03081"/>
    </source>
</evidence>
<reference evidence="7" key="1">
    <citation type="journal article" date="2016" name="Nat. Biotechnol.">
        <title>Sequencing wild and cultivated cassava and related species reveals extensive interspecific hybridization and genetic diversity.</title>
        <authorList>
            <person name="Bredeson J.V."/>
            <person name="Lyons J.B."/>
            <person name="Prochnik S.E."/>
            <person name="Wu G.A."/>
            <person name="Ha C.M."/>
            <person name="Edsinger-Gonzales E."/>
            <person name="Grimwood J."/>
            <person name="Schmutz J."/>
            <person name="Rabbi I.Y."/>
            <person name="Egesi C."/>
            <person name="Nauluvula P."/>
            <person name="Lebot V."/>
            <person name="Ndunguru J."/>
            <person name="Mkamilo G."/>
            <person name="Bart R.S."/>
            <person name="Setter T.L."/>
            <person name="Gleadow R.M."/>
            <person name="Kulakow P."/>
            <person name="Ferguson M.E."/>
            <person name="Rounsley S."/>
            <person name="Rokhsar D.S."/>
        </authorList>
    </citation>
    <scope>NUCLEOTIDE SEQUENCE [LARGE SCALE GENOMIC DNA]</scope>
    <source>
        <strain evidence="7">cv. AM560-2</strain>
    </source>
</reference>
<dbReference type="OrthoDB" id="1922221at2759"/>
<dbReference type="OMA" id="FPQECAN"/>
<keyword evidence="3" id="KW-0268">Exocytosis</keyword>
<dbReference type="PANTHER" id="PTHR12542:SF93">
    <property type="entry name" value="EXOCYST COMPLEX COMPONENT EXO70C2"/>
    <property type="match status" value="1"/>
</dbReference>
<dbReference type="EMBL" id="CM004390">
    <property type="protein sequence ID" value="OAY52489.1"/>
    <property type="molecule type" value="Genomic_DNA"/>
</dbReference>
<name>A0A2C9W0Z6_MANES</name>
<dbReference type="InterPro" id="IPR004140">
    <property type="entry name" value="Exo70"/>
</dbReference>
<sequence>MKSNNISNENHPQEQQISNKLLLTCRRIQLQTDNKHPFLNPTHDPHLYPADTGTSNLESDSPEPEVKAEDNLEKTANPAFEVCQEIVDTTKKIQEAPPEIHCTLKSVSEDVDKFLLSLSSWKGRKETFVKDNIDGDEKRGENHGKVVDVDVPAFVEKFLDLVGELVVEYESNEGKGKWGKVQEDGSLLLDAVNRVSKLTNILPEFISDPNTLVNRIGGIYQRAMSCLEDEFRVLLEDYKSNKGADQSDPTKGTQQNDDAGCNLVESDDQQVTEEDNFAGYSEEVVANLNRIAKEMITGGYESECCQAYMITRRHALDECLDKMRFEKMSVDEVQRMTWEALESEIPAWIKTFKDCSTIYFAKERKLSEAVFSDFPSISSSLFSNLIRGVMIKLLIFTEGIAMTRHSTEKLFKFLDMYETLRDSIPAVDALFPQESENELKPEMITAKCRIGEAAISIFCDLENSIKSDTGRTTVPGGAVHPLTRYTMNYLKYACEYNATLEQVFKEHWKIEQADSTSRPHEGKTQDFHRNINNREGQSPFSVQLTTIMDLLDSNLEAKSKLYREIALGSIFMMNNGRYILQKIKGSKEIHQAVGDPWCRKKSSNLRNFHKNYQRETWVKLLNCLGHEGLLVHGKVVKPVLKERFKSFNSLFDEIHKTQSSWVVSDEQLQSELRVSITAVVIPAYRSFLGRFSQYLDPGRQTEKYIKYQPDDIENCIDELFDGNPLSGAKKKHNNP</sequence>
<keyword evidence="7" id="KW-1185">Reference proteome</keyword>
<dbReference type="AlphaFoldDB" id="A0A2C9W0Z6"/>
<dbReference type="STRING" id="3983.A0A2C9W0Z6"/>
<dbReference type="Pfam" id="PF03081">
    <property type="entry name" value="Exo70_C"/>
    <property type="match status" value="1"/>
</dbReference>
<dbReference type="PANTHER" id="PTHR12542">
    <property type="entry name" value="EXOCYST COMPLEX PROTEIN EXO70"/>
    <property type="match status" value="1"/>
</dbReference>
<dbReference type="GO" id="GO:0006887">
    <property type="term" value="P:exocytosis"/>
    <property type="evidence" value="ECO:0000318"/>
    <property type="project" value="GO_Central"/>
</dbReference>